<dbReference type="Pfam" id="PF03703">
    <property type="entry name" value="bPH_2"/>
    <property type="match status" value="1"/>
</dbReference>
<keyword evidence="1" id="KW-0472">Membrane</keyword>
<feature type="transmembrane region" description="Helical" evidence="1">
    <location>
        <begin position="44"/>
        <end position="65"/>
    </location>
</feature>
<feature type="domain" description="YdbS-like PH" evidence="2">
    <location>
        <begin position="100"/>
        <end position="186"/>
    </location>
</feature>
<organism evidence="3">
    <name type="scientific">Alsobacter sp. KACC 23698</name>
    <dbReference type="NCBI Taxonomy" id="3149229"/>
    <lineage>
        <taxon>Bacteria</taxon>
        <taxon>Pseudomonadati</taxon>
        <taxon>Pseudomonadota</taxon>
        <taxon>Alphaproteobacteria</taxon>
        <taxon>Hyphomicrobiales</taxon>
        <taxon>Alsobacteraceae</taxon>
        <taxon>Alsobacter</taxon>
    </lineage>
</organism>
<proteinExistence type="predicted"/>
<accession>A0AAU7JEP6</accession>
<evidence type="ECO:0000313" key="3">
    <source>
        <dbReference type="EMBL" id="XBO38499.1"/>
    </source>
</evidence>
<sequence>MNAPLHHRPGGPARRAGTGGSLPPGEVVLWHGSPSWPGVARHVFHIRVFALYFAALWAWQATISFEDEGFLGVLRTTAVSITLSAAGLGILAVMAWLVARTTSYTITSRRVIMQIGVALPMAVNVPFAQVEAAGLASHPGGLGDLPLRPKGKAAFGYMQLWPHARPWRVARPEPMLRCVPDAAVVAGVLAEALSAANPAPPPRIVVAAMAASDEAGLGSAPRMARASGG</sequence>
<evidence type="ECO:0000259" key="2">
    <source>
        <dbReference type="Pfam" id="PF03703"/>
    </source>
</evidence>
<evidence type="ECO:0000256" key="1">
    <source>
        <dbReference type="SAM" id="Phobius"/>
    </source>
</evidence>
<gene>
    <name evidence="3" type="primary">puhB</name>
    <name evidence="3" type="ORF">ABEG18_22815</name>
</gene>
<dbReference type="NCBIfam" id="NF040894">
    <property type="entry name" value="puhB_PGC"/>
    <property type="match status" value="1"/>
</dbReference>
<dbReference type="EMBL" id="CP157484">
    <property type="protein sequence ID" value="XBO38499.1"/>
    <property type="molecule type" value="Genomic_DNA"/>
</dbReference>
<keyword evidence="1" id="KW-1133">Transmembrane helix</keyword>
<keyword evidence="1" id="KW-0812">Transmembrane</keyword>
<dbReference type="InterPro" id="IPR005182">
    <property type="entry name" value="YdbS-like_PH"/>
</dbReference>
<name>A0AAU7JEP6_9HYPH</name>
<dbReference type="InterPro" id="IPR054839">
    <property type="entry name" value="puhB_PGC"/>
</dbReference>
<feature type="transmembrane region" description="Helical" evidence="1">
    <location>
        <begin position="77"/>
        <end position="99"/>
    </location>
</feature>
<dbReference type="AlphaFoldDB" id="A0AAU7JEP6"/>
<protein>
    <submittedName>
        <fullName evidence="3">Photosynthetic complex putative assembly protein PuhB</fullName>
    </submittedName>
</protein>
<reference evidence="3" key="1">
    <citation type="submission" date="2024-05" db="EMBL/GenBank/DDBJ databases">
        <authorList>
            <person name="Kim S."/>
            <person name="Heo J."/>
            <person name="Choi H."/>
            <person name="Choi Y."/>
            <person name="Kwon S.-W."/>
            <person name="Kim Y."/>
        </authorList>
    </citation>
    <scope>NUCLEOTIDE SEQUENCE</scope>
    <source>
        <strain evidence="3">KACC 23698</strain>
    </source>
</reference>
<dbReference type="RefSeq" id="WP_406855337.1">
    <property type="nucleotide sequence ID" value="NZ_CP157484.1"/>
</dbReference>